<accession>A0A9P9CYN9</accession>
<organism evidence="1 2">
    <name type="scientific">Dendryphion nanum</name>
    <dbReference type="NCBI Taxonomy" id="256645"/>
    <lineage>
        <taxon>Eukaryota</taxon>
        <taxon>Fungi</taxon>
        <taxon>Dikarya</taxon>
        <taxon>Ascomycota</taxon>
        <taxon>Pezizomycotina</taxon>
        <taxon>Dothideomycetes</taxon>
        <taxon>Pleosporomycetidae</taxon>
        <taxon>Pleosporales</taxon>
        <taxon>Torulaceae</taxon>
        <taxon>Dendryphion</taxon>
    </lineage>
</organism>
<keyword evidence="2" id="KW-1185">Reference proteome</keyword>
<comment type="caution">
    <text evidence="1">The sequence shown here is derived from an EMBL/GenBank/DDBJ whole genome shotgun (WGS) entry which is preliminary data.</text>
</comment>
<name>A0A9P9CYN9_9PLEO</name>
<dbReference type="InterPro" id="IPR004000">
    <property type="entry name" value="Actin"/>
</dbReference>
<evidence type="ECO:0000313" key="1">
    <source>
        <dbReference type="EMBL" id="KAH7109483.1"/>
    </source>
</evidence>
<dbReference type="AlphaFoldDB" id="A0A9P9CYN9"/>
<gene>
    <name evidence="1" type="ORF">B0J11DRAFT_586588</name>
</gene>
<dbReference type="Pfam" id="PF00022">
    <property type="entry name" value="Actin"/>
    <property type="match status" value="1"/>
</dbReference>
<sequence>MPICQYAMFKELSSNSGEREVMTTELAGFDKSIDYACTEETTDTMFETASSSCFYNESDAAFTLYGSCRIHGLVVLSGASGTRAVPFFISVSMPDAVSHINITQ</sequence>
<evidence type="ECO:0000313" key="2">
    <source>
        <dbReference type="Proteomes" id="UP000700596"/>
    </source>
</evidence>
<dbReference type="Proteomes" id="UP000700596">
    <property type="component" value="Unassembled WGS sequence"/>
</dbReference>
<proteinExistence type="predicted"/>
<reference evidence="1" key="1">
    <citation type="journal article" date="2021" name="Nat. Commun.">
        <title>Genetic determinants of endophytism in the Arabidopsis root mycobiome.</title>
        <authorList>
            <person name="Mesny F."/>
            <person name="Miyauchi S."/>
            <person name="Thiergart T."/>
            <person name="Pickel B."/>
            <person name="Atanasova L."/>
            <person name="Karlsson M."/>
            <person name="Huettel B."/>
            <person name="Barry K.W."/>
            <person name="Haridas S."/>
            <person name="Chen C."/>
            <person name="Bauer D."/>
            <person name="Andreopoulos W."/>
            <person name="Pangilinan J."/>
            <person name="LaButti K."/>
            <person name="Riley R."/>
            <person name="Lipzen A."/>
            <person name="Clum A."/>
            <person name="Drula E."/>
            <person name="Henrissat B."/>
            <person name="Kohler A."/>
            <person name="Grigoriev I.V."/>
            <person name="Martin F.M."/>
            <person name="Hacquard S."/>
        </authorList>
    </citation>
    <scope>NUCLEOTIDE SEQUENCE</scope>
    <source>
        <strain evidence="1">MPI-CAGE-CH-0243</strain>
    </source>
</reference>
<protein>
    <submittedName>
        <fullName evidence="1">Uncharacterized protein</fullName>
    </submittedName>
</protein>
<dbReference type="EMBL" id="JAGMWT010000032">
    <property type="protein sequence ID" value="KAH7109483.1"/>
    <property type="molecule type" value="Genomic_DNA"/>
</dbReference>
<dbReference type="Gene3D" id="3.30.420.40">
    <property type="match status" value="2"/>
</dbReference>